<sequence>MNAVINIHYLGTGGKMLQSGSFPLRGRKPEQIALEYWKQIQKESSYHAKLEKVTSDGEDITDLVKDLEEQELRKKFAESEDLPF</sequence>
<feature type="coiled-coil region" evidence="1">
    <location>
        <begin position="50"/>
        <end position="80"/>
    </location>
</feature>
<keyword evidence="3" id="KW-1185">Reference proteome</keyword>
<dbReference type="Proteomes" id="UP000199087">
    <property type="component" value="Unassembled WGS sequence"/>
</dbReference>
<dbReference type="OrthoDB" id="2937512at2"/>
<dbReference type="AlphaFoldDB" id="A0A0U1NRB2"/>
<evidence type="ECO:0000313" key="2">
    <source>
        <dbReference type="EMBL" id="CRK80288.1"/>
    </source>
</evidence>
<dbReference type="RefSeq" id="WP_090629593.1">
    <property type="nucleotide sequence ID" value="NZ_CVRB01000001.1"/>
</dbReference>
<dbReference type="STRING" id="1499688.BN000_00169"/>
<name>A0A0U1NRB2_9BACI</name>
<reference evidence="3" key="1">
    <citation type="submission" date="2015-05" db="EMBL/GenBank/DDBJ databases">
        <authorList>
            <person name="Urmite Genomes"/>
        </authorList>
    </citation>
    <scope>NUCLEOTIDE SEQUENCE [LARGE SCALE GENOMIC DNA]</scope>
    <source>
        <strain evidence="3">LF1</strain>
    </source>
</reference>
<accession>A0A0U1NRB2</accession>
<organism evidence="2 3">
    <name type="scientific">Neobacillus massiliamazoniensis</name>
    <dbReference type="NCBI Taxonomy" id="1499688"/>
    <lineage>
        <taxon>Bacteria</taxon>
        <taxon>Bacillati</taxon>
        <taxon>Bacillota</taxon>
        <taxon>Bacilli</taxon>
        <taxon>Bacillales</taxon>
        <taxon>Bacillaceae</taxon>
        <taxon>Neobacillus</taxon>
    </lineage>
</organism>
<dbReference type="EMBL" id="CVRB01000001">
    <property type="protein sequence ID" value="CRK80288.1"/>
    <property type="molecule type" value="Genomic_DNA"/>
</dbReference>
<evidence type="ECO:0000256" key="1">
    <source>
        <dbReference type="SAM" id="Coils"/>
    </source>
</evidence>
<evidence type="ECO:0000313" key="3">
    <source>
        <dbReference type="Proteomes" id="UP000199087"/>
    </source>
</evidence>
<protein>
    <submittedName>
        <fullName evidence="2">Uncharacterized protein</fullName>
    </submittedName>
</protein>
<gene>
    <name evidence="2" type="ORF">BN000_00169</name>
</gene>
<proteinExistence type="predicted"/>
<keyword evidence="1" id="KW-0175">Coiled coil</keyword>